<dbReference type="Proteomes" id="UP000197446">
    <property type="component" value="Unassembled WGS sequence"/>
</dbReference>
<dbReference type="GO" id="GO:0016020">
    <property type="term" value="C:membrane"/>
    <property type="evidence" value="ECO:0007669"/>
    <property type="project" value="TreeGrafter"/>
</dbReference>
<dbReference type="PANTHER" id="PTHR43798:SF31">
    <property type="entry name" value="AB HYDROLASE SUPERFAMILY PROTEIN YCLE"/>
    <property type="match status" value="1"/>
</dbReference>
<feature type="domain" description="AB hydrolase-1" evidence="2">
    <location>
        <begin position="22"/>
        <end position="248"/>
    </location>
</feature>
<evidence type="ECO:0000313" key="3">
    <source>
        <dbReference type="EMBL" id="OWQ99932.1"/>
    </source>
</evidence>
<dbReference type="Pfam" id="PF00561">
    <property type="entry name" value="Abhydrolase_1"/>
    <property type="match status" value="1"/>
</dbReference>
<dbReference type="InterPro" id="IPR050266">
    <property type="entry name" value="AB_hydrolase_sf"/>
</dbReference>
<evidence type="ECO:0000256" key="1">
    <source>
        <dbReference type="ARBA" id="ARBA00022801"/>
    </source>
</evidence>
<evidence type="ECO:0000313" key="4">
    <source>
        <dbReference type="Proteomes" id="UP000197446"/>
    </source>
</evidence>
<dbReference type="PRINTS" id="PR00111">
    <property type="entry name" value="ABHYDROLASE"/>
</dbReference>
<keyword evidence="1" id="KW-0378">Hydrolase</keyword>
<dbReference type="OrthoDB" id="9780765at2"/>
<sequence>MFARPGKPIALSRFEDGQGSEVLVMLHGLGGTHRYWTCGSVPFTVPGHRRVLVDLLGFGASPRPWMRYTLERHLDALDASLAGEGRITLVGHSMGATLALAYAARWPERVVRLVLISPPCFKGMAGAATWFARQPGGWIYTNIWATALACLITRRVAGRLLPRLLADMPREVAEDLVEHNMASSTTSLWEVVYRHDLMREATHLKPDIPVLVIHGSEDSTAPPEGSRRLTAGRKTWQLEMLPGQGHHPWLKAPQQCLDRMLTWLNALPSVAS</sequence>
<dbReference type="AlphaFoldDB" id="A0A254MYB3"/>
<organism evidence="3 4">
    <name type="scientific">Roseateles puraquae</name>
    <dbReference type="NCBI Taxonomy" id="431059"/>
    <lineage>
        <taxon>Bacteria</taxon>
        <taxon>Pseudomonadati</taxon>
        <taxon>Pseudomonadota</taxon>
        <taxon>Betaproteobacteria</taxon>
        <taxon>Burkholderiales</taxon>
        <taxon>Sphaerotilaceae</taxon>
        <taxon>Roseateles</taxon>
    </lineage>
</organism>
<dbReference type="GO" id="GO:0016787">
    <property type="term" value="F:hydrolase activity"/>
    <property type="evidence" value="ECO:0007669"/>
    <property type="project" value="UniProtKB-KW"/>
</dbReference>
<evidence type="ECO:0000259" key="2">
    <source>
        <dbReference type="Pfam" id="PF00561"/>
    </source>
</evidence>
<name>A0A254MYB3_9BURK</name>
<comment type="caution">
    <text evidence="3">The sequence shown here is derived from an EMBL/GenBank/DDBJ whole genome shotgun (WGS) entry which is preliminary data.</text>
</comment>
<gene>
    <name evidence="3" type="ORF">CDO81_25940</name>
</gene>
<accession>A0A254MYB3</accession>
<proteinExistence type="predicted"/>
<dbReference type="InterPro" id="IPR029058">
    <property type="entry name" value="AB_hydrolase_fold"/>
</dbReference>
<dbReference type="RefSeq" id="WP_088486160.1">
    <property type="nucleotide sequence ID" value="NZ_NISI01000019.1"/>
</dbReference>
<dbReference type="PANTHER" id="PTHR43798">
    <property type="entry name" value="MONOACYLGLYCEROL LIPASE"/>
    <property type="match status" value="1"/>
</dbReference>
<protein>
    <recommendedName>
        <fullName evidence="2">AB hydrolase-1 domain-containing protein</fullName>
    </recommendedName>
</protein>
<dbReference type="InterPro" id="IPR000073">
    <property type="entry name" value="AB_hydrolase_1"/>
</dbReference>
<dbReference type="EMBL" id="NISI01000019">
    <property type="protein sequence ID" value="OWQ99932.1"/>
    <property type="molecule type" value="Genomic_DNA"/>
</dbReference>
<reference evidence="3 4" key="1">
    <citation type="journal article" date="2007" name="Int. J. Syst. Evol. Microbiol.">
        <title>Description of Pelomonas aquatica sp. nov. and Pelomonas puraquae sp. nov., isolated from industrial and haemodialysis water.</title>
        <authorList>
            <person name="Gomila M."/>
            <person name="Bowien B."/>
            <person name="Falsen E."/>
            <person name="Moore E.R."/>
            <person name="Lalucat J."/>
        </authorList>
    </citation>
    <scope>NUCLEOTIDE SEQUENCE [LARGE SCALE GENOMIC DNA]</scope>
    <source>
        <strain evidence="3 4">CCUG 52769</strain>
    </source>
</reference>
<dbReference type="Gene3D" id="3.40.50.1820">
    <property type="entry name" value="alpha/beta hydrolase"/>
    <property type="match status" value="1"/>
</dbReference>
<dbReference type="SUPFAM" id="SSF53474">
    <property type="entry name" value="alpha/beta-Hydrolases"/>
    <property type="match status" value="1"/>
</dbReference>
<keyword evidence="4" id="KW-1185">Reference proteome</keyword>